<evidence type="ECO:0000256" key="8">
    <source>
        <dbReference type="SAM" id="MobiDB-lite"/>
    </source>
</evidence>
<dbReference type="GO" id="GO:0005886">
    <property type="term" value="C:plasma membrane"/>
    <property type="evidence" value="ECO:0007669"/>
    <property type="project" value="UniProtKB-SubCell"/>
</dbReference>
<gene>
    <name evidence="12" type="primary">FLA7</name>
    <name evidence="12" type="ORF">KSP39_PZI013996</name>
</gene>
<comment type="similarity">
    <text evidence="2">Belongs to the fasciclin-like AGP family.</text>
</comment>
<dbReference type="AlphaFoldDB" id="A0AAP0BCP6"/>
<dbReference type="InterPro" id="IPR000782">
    <property type="entry name" value="FAS1_domain"/>
</dbReference>
<dbReference type="FunFam" id="2.30.180.10:FF:000012">
    <property type="entry name" value="Fasciclin-like arabinogalactan protein 7"/>
    <property type="match status" value="1"/>
</dbReference>
<feature type="domain" description="FAS1" evidence="11">
    <location>
        <begin position="44"/>
        <end position="186"/>
    </location>
</feature>
<organism evidence="12 13">
    <name type="scientific">Platanthera zijinensis</name>
    <dbReference type="NCBI Taxonomy" id="2320716"/>
    <lineage>
        <taxon>Eukaryota</taxon>
        <taxon>Viridiplantae</taxon>
        <taxon>Streptophyta</taxon>
        <taxon>Embryophyta</taxon>
        <taxon>Tracheophyta</taxon>
        <taxon>Spermatophyta</taxon>
        <taxon>Magnoliopsida</taxon>
        <taxon>Liliopsida</taxon>
        <taxon>Asparagales</taxon>
        <taxon>Orchidaceae</taxon>
        <taxon>Orchidoideae</taxon>
        <taxon>Orchideae</taxon>
        <taxon>Orchidinae</taxon>
        <taxon>Platanthera</taxon>
    </lineage>
</organism>
<feature type="transmembrane region" description="Helical" evidence="9">
    <location>
        <begin position="242"/>
        <end position="261"/>
    </location>
</feature>
<evidence type="ECO:0000313" key="12">
    <source>
        <dbReference type="EMBL" id="KAK8935841.1"/>
    </source>
</evidence>
<protein>
    <submittedName>
        <fullName evidence="12">Fasciclin-like arabinogalactan protein 7</fullName>
    </submittedName>
</protein>
<dbReference type="GO" id="GO:0098552">
    <property type="term" value="C:side of membrane"/>
    <property type="evidence" value="ECO:0007669"/>
    <property type="project" value="UniProtKB-KW"/>
</dbReference>
<feature type="compositionally biased region" description="Low complexity" evidence="8">
    <location>
        <begin position="208"/>
        <end position="218"/>
    </location>
</feature>
<evidence type="ECO:0000256" key="10">
    <source>
        <dbReference type="SAM" id="SignalP"/>
    </source>
</evidence>
<dbReference type="Proteomes" id="UP001418222">
    <property type="component" value="Unassembled WGS sequence"/>
</dbReference>
<dbReference type="Pfam" id="PF02469">
    <property type="entry name" value="Fasciclin"/>
    <property type="match status" value="1"/>
</dbReference>
<comment type="subcellular location">
    <subcellularLocation>
        <location evidence="1">Cell membrane</location>
        <topology evidence="1">Lipid-anchor</topology>
        <topology evidence="1">GPI-anchor</topology>
    </subcellularLocation>
</comment>
<dbReference type="EMBL" id="JBBWWQ010000011">
    <property type="protein sequence ID" value="KAK8935841.1"/>
    <property type="molecule type" value="Genomic_DNA"/>
</dbReference>
<dbReference type="GO" id="GO:0009834">
    <property type="term" value="P:plant-type secondary cell wall biogenesis"/>
    <property type="evidence" value="ECO:0007669"/>
    <property type="project" value="TreeGrafter"/>
</dbReference>
<keyword evidence="5 10" id="KW-0732">Signal</keyword>
<dbReference type="InterPro" id="IPR036378">
    <property type="entry name" value="FAS1_dom_sf"/>
</dbReference>
<evidence type="ECO:0000256" key="2">
    <source>
        <dbReference type="ARBA" id="ARBA00007843"/>
    </source>
</evidence>
<evidence type="ECO:0000256" key="4">
    <source>
        <dbReference type="ARBA" id="ARBA00022622"/>
    </source>
</evidence>
<dbReference type="PANTHER" id="PTHR32077">
    <property type="entry name" value="FASCICLIN-LIKE ARABINOGALACTAN PROTEIN"/>
    <property type="match status" value="1"/>
</dbReference>
<name>A0AAP0BCP6_9ASPA</name>
<keyword evidence="4" id="KW-0449">Lipoprotein</keyword>
<evidence type="ECO:0000256" key="5">
    <source>
        <dbReference type="ARBA" id="ARBA00022729"/>
    </source>
</evidence>
<comment type="caution">
    <text evidence="12">The sequence shown here is derived from an EMBL/GenBank/DDBJ whole genome shotgun (WGS) entry which is preliminary data.</text>
</comment>
<keyword evidence="4" id="KW-0325">Glycoprotein</keyword>
<evidence type="ECO:0000313" key="13">
    <source>
        <dbReference type="Proteomes" id="UP001418222"/>
    </source>
</evidence>
<reference evidence="12 13" key="1">
    <citation type="journal article" date="2022" name="Nat. Plants">
        <title>Genomes of leafy and leafless Platanthera orchids illuminate the evolution of mycoheterotrophy.</title>
        <authorList>
            <person name="Li M.H."/>
            <person name="Liu K.W."/>
            <person name="Li Z."/>
            <person name="Lu H.C."/>
            <person name="Ye Q.L."/>
            <person name="Zhang D."/>
            <person name="Wang J.Y."/>
            <person name="Li Y.F."/>
            <person name="Zhong Z.M."/>
            <person name="Liu X."/>
            <person name="Yu X."/>
            <person name="Liu D.K."/>
            <person name="Tu X.D."/>
            <person name="Liu B."/>
            <person name="Hao Y."/>
            <person name="Liao X.Y."/>
            <person name="Jiang Y.T."/>
            <person name="Sun W.H."/>
            <person name="Chen J."/>
            <person name="Chen Y.Q."/>
            <person name="Ai Y."/>
            <person name="Zhai J.W."/>
            <person name="Wu S.S."/>
            <person name="Zhou Z."/>
            <person name="Hsiao Y.Y."/>
            <person name="Wu W.L."/>
            <person name="Chen Y.Y."/>
            <person name="Lin Y.F."/>
            <person name="Hsu J.L."/>
            <person name="Li C.Y."/>
            <person name="Wang Z.W."/>
            <person name="Zhao X."/>
            <person name="Zhong W.Y."/>
            <person name="Ma X.K."/>
            <person name="Ma L."/>
            <person name="Huang J."/>
            <person name="Chen G.Z."/>
            <person name="Huang M.Z."/>
            <person name="Huang L."/>
            <person name="Peng D.H."/>
            <person name="Luo Y.B."/>
            <person name="Zou S.Q."/>
            <person name="Chen S.P."/>
            <person name="Lan S."/>
            <person name="Tsai W.C."/>
            <person name="Van de Peer Y."/>
            <person name="Liu Z.J."/>
        </authorList>
    </citation>
    <scope>NUCLEOTIDE SEQUENCE [LARGE SCALE GENOMIC DNA]</scope>
    <source>
        <strain evidence="12">Lor287</strain>
    </source>
</reference>
<evidence type="ECO:0000256" key="6">
    <source>
        <dbReference type="ARBA" id="ARBA00023136"/>
    </source>
</evidence>
<dbReference type="PROSITE" id="PS50213">
    <property type="entry name" value="FAS1"/>
    <property type="match status" value="1"/>
</dbReference>
<dbReference type="InterPro" id="IPR045003">
    <property type="entry name" value="FLA_A"/>
</dbReference>
<proteinExistence type="inferred from homology"/>
<keyword evidence="6 9" id="KW-0472">Membrane</keyword>
<dbReference type="SMART" id="SM00554">
    <property type="entry name" value="FAS1"/>
    <property type="match status" value="1"/>
</dbReference>
<keyword evidence="13" id="KW-1185">Reference proteome</keyword>
<comment type="function">
    <text evidence="7">May be a cell surface adhesion protein.</text>
</comment>
<keyword evidence="4" id="KW-0336">GPI-anchor</keyword>
<evidence type="ECO:0000256" key="9">
    <source>
        <dbReference type="SAM" id="Phobius"/>
    </source>
</evidence>
<keyword evidence="9" id="KW-0812">Transmembrane</keyword>
<feature type="signal peptide" evidence="10">
    <location>
        <begin position="1"/>
        <end position="22"/>
    </location>
</feature>
<keyword evidence="9" id="KW-1133">Transmembrane helix</keyword>
<feature type="compositionally biased region" description="Pro residues" evidence="8">
    <location>
        <begin position="198"/>
        <end position="207"/>
    </location>
</feature>
<accession>A0AAP0BCP6</accession>
<feature type="region of interest" description="Disordered" evidence="8">
    <location>
        <begin position="198"/>
        <end position="238"/>
    </location>
</feature>
<sequence length="262" mass="27805">MALNTAFAITAILSIWISPITAQSPPPPFLPPSSSPAPSPAPHVVNLTNLLSLTGPFITFLDLLLRTDVIQTFQNQANNSKQGITIFVPTDSAFAELEKPSLSNLTKDQLRSLLLYHAFPKFYSLSDFKNLSSQNPVSTFAGGQYTLNLTDTSGLIRVGSDWSNPQIRSSVFSTYPVAVYEIKSVLLPKAIVTTPPALTPAPAPAPDLSPASDSAPASQKGRGEEAPKSSETGNSNSSPHKIVLSGLICFLTAAWGAVVLMV</sequence>
<keyword evidence="3" id="KW-1003">Cell membrane</keyword>
<evidence type="ECO:0000259" key="11">
    <source>
        <dbReference type="PROSITE" id="PS50213"/>
    </source>
</evidence>
<feature type="compositionally biased region" description="Polar residues" evidence="8">
    <location>
        <begin position="229"/>
        <end position="238"/>
    </location>
</feature>
<dbReference type="Gene3D" id="2.30.180.10">
    <property type="entry name" value="FAS1 domain"/>
    <property type="match status" value="1"/>
</dbReference>
<feature type="chain" id="PRO_5043051620" evidence="10">
    <location>
        <begin position="23"/>
        <end position="262"/>
    </location>
</feature>
<dbReference type="PANTHER" id="PTHR32077:SF3">
    <property type="entry name" value="FASCICLIN-LIKE ARABINOGALACTAN PROTEIN 7"/>
    <property type="match status" value="1"/>
</dbReference>
<dbReference type="SUPFAM" id="SSF82153">
    <property type="entry name" value="FAS1 domain"/>
    <property type="match status" value="1"/>
</dbReference>
<evidence type="ECO:0000256" key="7">
    <source>
        <dbReference type="ARBA" id="ARBA00024686"/>
    </source>
</evidence>
<evidence type="ECO:0000256" key="3">
    <source>
        <dbReference type="ARBA" id="ARBA00022475"/>
    </source>
</evidence>
<evidence type="ECO:0000256" key="1">
    <source>
        <dbReference type="ARBA" id="ARBA00004609"/>
    </source>
</evidence>